<dbReference type="SUPFAM" id="SSF141066">
    <property type="entry name" value="ICP-like"/>
    <property type="match status" value="1"/>
</dbReference>
<organism evidence="4 5">
    <name type="scientific">Anaerobacterium chartisolvens</name>
    <dbReference type="NCBI Taxonomy" id="1297424"/>
    <lineage>
        <taxon>Bacteria</taxon>
        <taxon>Bacillati</taxon>
        <taxon>Bacillota</taxon>
        <taxon>Clostridia</taxon>
        <taxon>Eubacteriales</taxon>
        <taxon>Oscillospiraceae</taxon>
        <taxon>Anaerobacterium</taxon>
    </lineage>
</organism>
<dbReference type="Proteomes" id="UP000253034">
    <property type="component" value="Unassembled WGS sequence"/>
</dbReference>
<protein>
    <submittedName>
        <fullName evidence="4">Chagasin family peptidase inhibitor I42</fullName>
    </submittedName>
</protein>
<dbReference type="Pfam" id="PF09394">
    <property type="entry name" value="Inhibitor_I42"/>
    <property type="match status" value="1"/>
</dbReference>
<sequence>MSNEKVETCGISVLEGHVFKVVLDTQVGSTGYSWALAHMPDSVNLLEITYESSHSTICGSKESQIFTFSALKADKDTLKFNLVRPWEPQVIADTKVFPLKIEEPGDSGDNELLDIMGKGQFADINSCAGSWDAPITVLYMAPAAVKYMAPTAVKYMAPITVKYMAPPVVKYMAPIDPGEIKNKE</sequence>
<accession>A0A369AXN3</accession>
<dbReference type="InterPro" id="IPR036331">
    <property type="entry name" value="Chagasin-like_sf"/>
</dbReference>
<dbReference type="GO" id="GO:0004869">
    <property type="term" value="F:cysteine-type endopeptidase inhibitor activity"/>
    <property type="evidence" value="ECO:0007669"/>
    <property type="project" value="UniProtKB-KW"/>
</dbReference>
<dbReference type="OrthoDB" id="670336at2"/>
<evidence type="ECO:0000313" key="5">
    <source>
        <dbReference type="Proteomes" id="UP000253034"/>
    </source>
</evidence>
<proteinExistence type="predicted"/>
<evidence type="ECO:0000259" key="3">
    <source>
        <dbReference type="Pfam" id="PF09394"/>
    </source>
</evidence>
<name>A0A369AXN3_9FIRM</name>
<evidence type="ECO:0000256" key="2">
    <source>
        <dbReference type="ARBA" id="ARBA00022704"/>
    </source>
</evidence>
<feature type="domain" description="Proteinase inhibitor I42 chagasin" evidence="3">
    <location>
        <begin position="16"/>
        <end position="101"/>
    </location>
</feature>
<dbReference type="InterPro" id="IPR018990">
    <property type="entry name" value="Prot_inh_I42_chagasin"/>
</dbReference>
<keyword evidence="1" id="KW-0646">Protease inhibitor</keyword>
<evidence type="ECO:0000313" key="4">
    <source>
        <dbReference type="EMBL" id="RCX12976.1"/>
    </source>
</evidence>
<dbReference type="Gene3D" id="2.60.40.2020">
    <property type="match status" value="1"/>
</dbReference>
<comment type="caution">
    <text evidence="4">The sequence shown here is derived from an EMBL/GenBank/DDBJ whole genome shotgun (WGS) entry which is preliminary data.</text>
</comment>
<keyword evidence="2" id="KW-0789">Thiol protease inhibitor</keyword>
<keyword evidence="5" id="KW-1185">Reference proteome</keyword>
<evidence type="ECO:0000256" key="1">
    <source>
        <dbReference type="ARBA" id="ARBA00022690"/>
    </source>
</evidence>
<reference evidence="4 5" key="1">
    <citation type="submission" date="2018-07" db="EMBL/GenBank/DDBJ databases">
        <title>Genomic Encyclopedia of Type Strains, Phase IV (KMG-IV): sequencing the most valuable type-strain genomes for metagenomic binning, comparative biology and taxonomic classification.</title>
        <authorList>
            <person name="Goeker M."/>
        </authorList>
    </citation>
    <scope>NUCLEOTIDE SEQUENCE [LARGE SCALE GENOMIC DNA]</scope>
    <source>
        <strain evidence="4 5">DSM 27016</strain>
    </source>
</reference>
<gene>
    <name evidence="4" type="ORF">DFR58_11933</name>
</gene>
<dbReference type="AlphaFoldDB" id="A0A369AXN3"/>
<dbReference type="RefSeq" id="WP_114298728.1">
    <property type="nucleotide sequence ID" value="NZ_QPJT01000019.1"/>
</dbReference>
<dbReference type="EMBL" id="QPJT01000019">
    <property type="protein sequence ID" value="RCX12976.1"/>
    <property type="molecule type" value="Genomic_DNA"/>
</dbReference>